<organism evidence="1 2">
    <name type="scientific">Candidatus Kerfeldbacteria bacterium CG15_BIG_FIL_POST_REV_8_21_14_020_45_12</name>
    <dbReference type="NCBI Taxonomy" id="2014247"/>
    <lineage>
        <taxon>Bacteria</taxon>
        <taxon>Candidatus Kerfeldiibacteriota</taxon>
    </lineage>
</organism>
<protein>
    <submittedName>
        <fullName evidence="1">Uncharacterized protein</fullName>
    </submittedName>
</protein>
<gene>
    <name evidence="1" type="ORF">COW24_00085</name>
</gene>
<dbReference type="Proteomes" id="UP000230292">
    <property type="component" value="Unassembled WGS sequence"/>
</dbReference>
<reference evidence="1 2" key="1">
    <citation type="submission" date="2017-09" db="EMBL/GenBank/DDBJ databases">
        <title>Depth-based differentiation of microbial function through sediment-hosted aquifers and enrichment of novel symbionts in the deep terrestrial subsurface.</title>
        <authorList>
            <person name="Probst A.J."/>
            <person name="Ladd B."/>
            <person name="Jarett J.K."/>
            <person name="Geller-Mcgrath D.E."/>
            <person name="Sieber C.M."/>
            <person name="Emerson J.B."/>
            <person name="Anantharaman K."/>
            <person name="Thomas B.C."/>
            <person name="Malmstrom R."/>
            <person name="Stieglmeier M."/>
            <person name="Klingl A."/>
            <person name="Woyke T."/>
            <person name="Ryan C.M."/>
            <person name="Banfield J.F."/>
        </authorList>
    </citation>
    <scope>NUCLEOTIDE SEQUENCE [LARGE SCALE GENOMIC DNA]</scope>
    <source>
        <strain evidence="1">CG15_BIG_FIL_POST_REV_8_21_14_020_45_12</strain>
    </source>
</reference>
<name>A0A2M7H5G3_9BACT</name>
<proteinExistence type="predicted"/>
<dbReference type="EMBL" id="PFGC01000003">
    <property type="protein sequence ID" value="PIW37441.1"/>
    <property type="molecule type" value="Genomic_DNA"/>
</dbReference>
<sequence length="144" mass="16317">MFNPSKFVKHDDTTGNYYLLCDNASCAGYEKTRLVGKEGDTAGIDSIKQRIDQDTQLMSAAFDLHGVPKILISSAIKLDDAEQILEDYEIQPKIAFYKEDGTIKQRNEKWVFKNDQGDVCCTMLSATYVVNLQTQLHAILIYNR</sequence>
<comment type="caution">
    <text evidence="1">The sequence shown here is derived from an EMBL/GenBank/DDBJ whole genome shotgun (WGS) entry which is preliminary data.</text>
</comment>
<evidence type="ECO:0000313" key="1">
    <source>
        <dbReference type="EMBL" id="PIW37441.1"/>
    </source>
</evidence>
<dbReference type="AlphaFoldDB" id="A0A2M7H5G3"/>
<evidence type="ECO:0000313" key="2">
    <source>
        <dbReference type="Proteomes" id="UP000230292"/>
    </source>
</evidence>
<accession>A0A2M7H5G3</accession>